<protein>
    <recommendedName>
        <fullName evidence="4">DUF4124 domain-containing protein</fullName>
    </recommendedName>
</protein>
<accession>A0A927FG84</accession>
<dbReference type="Proteomes" id="UP000647424">
    <property type="component" value="Unassembled WGS sequence"/>
</dbReference>
<dbReference type="EMBL" id="JACYFT010000001">
    <property type="protein sequence ID" value="MBD8049090.1"/>
    <property type="molecule type" value="Genomic_DNA"/>
</dbReference>
<evidence type="ECO:0000313" key="3">
    <source>
        <dbReference type="Proteomes" id="UP000647424"/>
    </source>
</evidence>
<feature type="region of interest" description="Disordered" evidence="1">
    <location>
        <begin position="171"/>
        <end position="190"/>
    </location>
</feature>
<comment type="caution">
    <text evidence="2">The sequence shown here is derived from an EMBL/GenBank/DDBJ whole genome shotgun (WGS) entry which is preliminary data.</text>
</comment>
<keyword evidence="3" id="KW-1185">Reference proteome</keyword>
<reference evidence="2" key="1">
    <citation type="submission" date="2020-09" db="EMBL/GenBank/DDBJ databases">
        <title>Genome seq and assembly of Limnohabitants sp.</title>
        <authorList>
            <person name="Chhetri G."/>
        </authorList>
    </citation>
    <scope>NUCLEOTIDE SEQUENCE</scope>
    <source>
        <strain evidence="2">JUR4</strain>
    </source>
</reference>
<dbReference type="AlphaFoldDB" id="A0A927FG84"/>
<evidence type="ECO:0008006" key="4">
    <source>
        <dbReference type="Google" id="ProtNLM"/>
    </source>
</evidence>
<evidence type="ECO:0000256" key="1">
    <source>
        <dbReference type="SAM" id="MobiDB-lite"/>
    </source>
</evidence>
<organism evidence="2 3">
    <name type="scientific">Limnohabitans radicicola</name>
    <dbReference type="NCBI Taxonomy" id="2771427"/>
    <lineage>
        <taxon>Bacteria</taxon>
        <taxon>Pseudomonadati</taxon>
        <taxon>Pseudomonadota</taxon>
        <taxon>Betaproteobacteria</taxon>
        <taxon>Burkholderiales</taxon>
        <taxon>Comamonadaceae</taxon>
        <taxon>Limnohabitans</taxon>
    </lineage>
</organism>
<sequence>MRKIAPHSAEKGRLRPSFFFWGSAMLLCAVAGTPVLAQEQVYRCGQEYTNAPKEASRCERLSPQSVTVIPGLKPARMDATAPSAQPVVLGVGTPAAVAPAPSGATWHVDAPQRQRDQQARTIVATELERTRQRHAELVQEYRQGAPAKTEADAASPQKYQERVAQLKAAIERHERDMDSLQRELARRPAP</sequence>
<proteinExistence type="predicted"/>
<dbReference type="RefSeq" id="WP_191817589.1">
    <property type="nucleotide sequence ID" value="NZ_JACYFT010000001.1"/>
</dbReference>
<evidence type="ECO:0000313" key="2">
    <source>
        <dbReference type="EMBL" id="MBD8049090.1"/>
    </source>
</evidence>
<name>A0A927FG84_9BURK</name>
<gene>
    <name evidence="2" type="ORF">IC609_00935</name>
</gene>